<evidence type="ECO:0000313" key="2">
    <source>
        <dbReference type="Proteomes" id="UP001501729"/>
    </source>
</evidence>
<dbReference type="GeneID" id="68617626"/>
<comment type="caution">
    <text evidence="1">The sequence shown here is derived from an EMBL/GenBank/DDBJ whole genome shotgun (WGS) entry which is preliminary data.</text>
</comment>
<dbReference type="Proteomes" id="UP001501729">
    <property type="component" value="Unassembled WGS sequence"/>
</dbReference>
<protein>
    <recommendedName>
        <fullName evidence="3">Ribbon-helix-helix protein, copG family</fullName>
    </recommendedName>
</protein>
<reference evidence="1 2" key="1">
    <citation type="journal article" date="2019" name="Int. J. Syst. Evol. Microbiol.">
        <title>The Global Catalogue of Microorganisms (GCM) 10K type strain sequencing project: providing services to taxonomists for standard genome sequencing and annotation.</title>
        <authorList>
            <consortium name="The Broad Institute Genomics Platform"/>
            <consortium name="The Broad Institute Genome Sequencing Center for Infectious Disease"/>
            <person name="Wu L."/>
            <person name="Ma J."/>
        </authorList>
    </citation>
    <scope>NUCLEOTIDE SEQUENCE [LARGE SCALE GENOMIC DNA]</scope>
    <source>
        <strain evidence="1 2">JCM 17504</strain>
    </source>
</reference>
<sequence>MAAEIFDRVREIADARGVPGSEVLEQALILGTADLWENTILRKYVDDELSREEAIKLAGFETVQRADRETAAVEEDVNWDLNA</sequence>
<accession>A0AAV3URB5</accession>
<proteinExistence type="predicted"/>
<keyword evidence="2" id="KW-1185">Reference proteome</keyword>
<evidence type="ECO:0008006" key="3">
    <source>
        <dbReference type="Google" id="ProtNLM"/>
    </source>
</evidence>
<dbReference type="RefSeq" id="WP_227778923.1">
    <property type="nucleotide sequence ID" value="NZ_BAABKX010000030.1"/>
</dbReference>
<organism evidence="1 2">
    <name type="scientific">Haladaptatus pallidirubidus</name>
    <dbReference type="NCBI Taxonomy" id="1008152"/>
    <lineage>
        <taxon>Archaea</taxon>
        <taxon>Methanobacteriati</taxon>
        <taxon>Methanobacteriota</taxon>
        <taxon>Stenosarchaea group</taxon>
        <taxon>Halobacteria</taxon>
        <taxon>Halobacteriales</taxon>
        <taxon>Haladaptataceae</taxon>
        <taxon>Haladaptatus</taxon>
    </lineage>
</organism>
<evidence type="ECO:0000313" key="1">
    <source>
        <dbReference type="EMBL" id="GAA5064559.1"/>
    </source>
</evidence>
<dbReference type="AlphaFoldDB" id="A0AAV3URB5"/>
<gene>
    <name evidence="1" type="ORF">GCM10025751_54290</name>
</gene>
<name>A0AAV3URB5_9EURY</name>
<dbReference type="EMBL" id="BAABKX010000030">
    <property type="protein sequence ID" value="GAA5064559.1"/>
    <property type="molecule type" value="Genomic_DNA"/>
</dbReference>